<reference evidence="14 15" key="1">
    <citation type="submission" date="2023-01" db="EMBL/GenBank/DDBJ databases">
        <title>Psychrosphaera sp. nov., isolated from marine algae.</title>
        <authorList>
            <person name="Bayburt H."/>
            <person name="Choi B.J."/>
            <person name="Kim J.M."/>
            <person name="Choi D.G."/>
            <person name="Jeon C.O."/>
        </authorList>
    </citation>
    <scope>NUCLEOTIDE SEQUENCE [LARGE SCALE GENOMIC DNA]</scope>
    <source>
        <strain evidence="14 15">G1-22</strain>
    </source>
</reference>
<feature type="domain" description="CMP/dCMP-type deaminase" evidence="13">
    <location>
        <begin position="1"/>
        <end position="64"/>
    </location>
</feature>
<evidence type="ECO:0000256" key="11">
    <source>
        <dbReference type="ARBA" id="ARBA00023002"/>
    </source>
</evidence>
<evidence type="ECO:0000259" key="13">
    <source>
        <dbReference type="PROSITE" id="PS51747"/>
    </source>
</evidence>
<evidence type="ECO:0000256" key="4">
    <source>
        <dbReference type="ARBA" id="ARBA00005259"/>
    </source>
</evidence>
<dbReference type="InterPro" id="IPR016193">
    <property type="entry name" value="Cytidine_deaminase-like"/>
</dbReference>
<organism evidence="14 15">
    <name type="scientific">Psychrosphaera algicola</name>
    <dbReference type="NCBI Taxonomy" id="3023714"/>
    <lineage>
        <taxon>Bacteria</taxon>
        <taxon>Pseudomonadati</taxon>
        <taxon>Pseudomonadota</taxon>
        <taxon>Gammaproteobacteria</taxon>
        <taxon>Alteromonadales</taxon>
        <taxon>Pseudoalteromonadaceae</taxon>
        <taxon>Psychrosphaera</taxon>
    </lineage>
</organism>
<name>A0ABT5FAT7_9GAMM</name>
<dbReference type="GO" id="GO:0008703">
    <property type="term" value="F:5-amino-6-(5-phosphoribosylamino)uracil reductase activity"/>
    <property type="evidence" value="ECO:0007669"/>
    <property type="project" value="UniProtKB-EC"/>
</dbReference>
<dbReference type="InterPro" id="IPR004794">
    <property type="entry name" value="Eubact_RibD"/>
</dbReference>
<dbReference type="InterPro" id="IPR011549">
    <property type="entry name" value="RibD_C"/>
</dbReference>
<dbReference type="GO" id="GO:0008835">
    <property type="term" value="F:diaminohydroxyphosphoribosylaminopyrimidine deaminase activity"/>
    <property type="evidence" value="ECO:0007669"/>
    <property type="project" value="UniProtKB-EC"/>
</dbReference>
<dbReference type="Proteomes" id="UP001528411">
    <property type="component" value="Unassembled WGS sequence"/>
</dbReference>
<dbReference type="SUPFAM" id="SSF53927">
    <property type="entry name" value="Cytidine deaminase-like"/>
    <property type="match status" value="1"/>
</dbReference>
<comment type="pathway">
    <text evidence="3">Cofactor biosynthesis; riboflavin biosynthesis; 5-amino-6-(D-ribitylamino)uracil from GTP: step 3/4.</text>
</comment>
<comment type="function">
    <text evidence="1">Converts 2,5-diamino-6-(ribosylamino)-4(3h)-pyrimidinone 5'-phosphate into 5-amino-6-(ribosylamino)-2,4(1h,3h)-pyrimidinedione 5'-phosphate.</text>
</comment>
<dbReference type="InterPro" id="IPR024072">
    <property type="entry name" value="DHFR-like_dom_sf"/>
</dbReference>
<keyword evidence="12" id="KW-0511">Multifunctional enzyme</keyword>
<dbReference type="NCBIfam" id="TIGR00326">
    <property type="entry name" value="eubact_ribD"/>
    <property type="match status" value="1"/>
</dbReference>
<dbReference type="PANTHER" id="PTHR38011:SF7">
    <property type="entry name" value="2,5-DIAMINO-6-RIBOSYLAMINO-4(3H)-PYRIMIDINONE 5'-PHOSPHATE REDUCTASE"/>
    <property type="match status" value="1"/>
</dbReference>
<evidence type="ECO:0000256" key="5">
    <source>
        <dbReference type="ARBA" id="ARBA00007417"/>
    </source>
</evidence>
<dbReference type="PANTHER" id="PTHR38011">
    <property type="entry name" value="DIHYDROFOLATE REDUCTASE FAMILY PROTEIN (AFU_ORTHOLOGUE AFUA_8G06820)"/>
    <property type="match status" value="1"/>
</dbReference>
<protein>
    <recommendedName>
        <fullName evidence="8">Riboflavin biosynthesis protein RibD</fullName>
        <ecNumber evidence="7">1.1.1.193</ecNumber>
        <ecNumber evidence="6">3.5.4.26</ecNumber>
    </recommendedName>
</protein>
<dbReference type="InterPro" id="IPR002125">
    <property type="entry name" value="CMP_dCMP_dom"/>
</dbReference>
<evidence type="ECO:0000256" key="9">
    <source>
        <dbReference type="ARBA" id="ARBA00022619"/>
    </source>
</evidence>
<evidence type="ECO:0000256" key="8">
    <source>
        <dbReference type="ARBA" id="ARBA00019930"/>
    </source>
</evidence>
<evidence type="ECO:0000313" key="15">
    <source>
        <dbReference type="Proteomes" id="UP001528411"/>
    </source>
</evidence>
<evidence type="ECO:0000256" key="7">
    <source>
        <dbReference type="ARBA" id="ARBA00013173"/>
    </source>
</evidence>
<evidence type="ECO:0000313" key="14">
    <source>
        <dbReference type="EMBL" id="MDC2888244.1"/>
    </source>
</evidence>
<comment type="caution">
    <text evidence="14">The sequence shown here is derived from an EMBL/GenBank/DDBJ whole genome shotgun (WGS) entry which is preliminary data.</text>
</comment>
<dbReference type="PIRSF" id="PIRSF006769">
    <property type="entry name" value="RibD"/>
    <property type="match status" value="1"/>
</dbReference>
<evidence type="ECO:0000256" key="3">
    <source>
        <dbReference type="ARBA" id="ARBA00004910"/>
    </source>
</evidence>
<evidence type="ECO:0000256" key="12">
    <source>
        <dbReference type="ARBA" id="ARBA00023268"/>
    </source>
</evidence>
<dbReference type="Gene3D" id="3.40.430.10">
    <property type="entry name" value="Dihydrofolate Reductase, subunit A"/>
    <property type="match status" value="1"/>
</dbReference>
<dbReference type="Pfam" id="PF00383">
    <property type="entry name" value="dCMP_cyt_deam_1"/>
    <property type="match status" value="1"/>
</dbReference>
<keyword evidence="9" id="KW-0686">Riboflavin biosynthesis</keyword>
<evidence type="ECO:0000256" key="6">
    <source>
        <dbReference type="ARBA" id="ARBA00012766"/>
    </source>
</evidence>
<accession>A0ABT5FAT7</accession>
<gene>
    <name evidence="14" type="primary">ribD</name>
    <name evidence="14" type="ORF">PN838_04930</name>
</gene>
<evidence type="ECO:0000256" key="2">
    <source>
        <dbReference type="ARBA" id="ARBA00004882"/>
    </source>
</evidence>
<keyword evidence="10" id="KW-0521">NADP</keyword>
<sequence>MEQSSGATAYVTLEPCSHFGRTPPCARKLIEAGIKTVVIAMLDPNPLVAGKGVALLEQAGIKVKSGLLESQARLLNLGFLSRMEKNRPFISVKLASSLDGKTALKNGESKWITGPKARSDVQTFRAQSCAILSSAVSVIRDNAKLNVRSEQLNFDYPLDQYDGEIRQPIKIILDGKNRITAKSIAQLALFDGKTDVIIVRPSKSNDFANVDYVTELVISYDDVDGFHLSELVSWCGANEINNLWIEAGGRLSASFIEQDLFDQLVVYIAPKIMGAGAQELLPIGPFESMVDVKELQVQSTMTVGSDLKVILSNTI</sequence>
<dbReference type="Gene3D" id="3.40.140.10">
    <property type="entry name" value="Cytidine Deaminase, domain 2"/>
    <property type="match status" value="1"/>
</dbReference>
<dbReference type="EMBL" id="JAQOMS010000002">
    <property type="protein sequence ID" value="MDC2888244.1"/>
    <property type="molecule type" value="Genomic_DNA"/>
</dbReference>
<dbReference type="SUPFAM" id="SSF53597">
    <property type="entry name" value="Dihydrofolate reductase-like"/>
    <property type="match status" value="1"/>
</dbReference>
<dbReference type="EC" id="3.5.4.26" evidence="6"/>
<comment type="pathway">
    <text evidence="2">Cofactor biosynthesis; riboflavin biosynthesis; 5-amino-6-(D-ribitylamino)uracil from GTP: step 2/4.</text>
</comment>
<proteinExistence type="inferred from homology"/>
<evidence type="ECO:0000256" key="1">
    <source>
        <dbReference type="ARBA" id="ARBA00002151"/>
    </source>
</evidence>
<keyword evidence="14" id="KW-0378">Hydrolase</keyword>
<dbReference type="InterPro" id="IPR002734">
    <property type="entry name" value="RibDG_C"/>
</dbReference>
<comment type="similarity">
    <text evidence="4">In the N-terminal section; belongs to the cytidine and deoxycytidylate deaminase family.</text>
</comment>
<comment type="similarity">
    <text evidence="5">In the C-terminal section; belongs to the HTP reductase family.</text>
</comment>
<dbReference type="InterPro" id="IPR050765">
    <property type="entry name" value="Riboflavin_Biosynth_HTPR"/>
</dbReference>
<evidence type="ECO:0000256" key="10">
    <source>
        <dbReference type="ARBA" id="ARBA00022857"/>
    </source>
</evidence>
<dbReference type="NCBIfam" id="TIGR00227">
    <property type="entry name" value="ribD_Cterm"/>
    <property type="match status" value="1"/>
</dbReference>
<dbReference type="PROSITE" id="PS51747">
    <property type="entry name" value="CYT_DCMP_DEAMINASES_2"/>
    <property type="match status" value="1"/>
</dbReference>
<dbReference type="EC" id="1.1.1.193" evidence="7"/>
<keyword evidence="15" id="KW-1185">Reference proteome</keyword>
<keyword evidence="11 14" id="KW-0560">Oxidoreductase</keyword>
<dbReference type="Pfam" id="PF01872">
    <property type="entry name" value="RibD_C"/>
    <property type="match status" value="1"/>
</dbReference>